<keyword evidence="9" id="KW-1185">Reference proteome</keyword>
<dbReference type="PANTHER" id="PTHR43409">
    <property type="entry name" value="ANAEROBIC MAGNESIUM-PROTOPORPHYRIN IX MONOMETHYL ESTER CYCLASE-RELATED"/>
    <property type="match status" value="1"/>
</dbReference>
<evidence type="ECO:0000256" key="4">
    <source>
        <dbReference type="ARBA" id="ARBA00023004"/>
    </source>
</evidence>
<dbReference type="InterPro" id="IPR007197">
    <property type="entry name" value="rSAM"/>
</dbReference>
<feature type="domain" description="B12-binding" evidence="6">
    <location>
        <begin position="27"/>
        <end position="166"/>
    </location>
</feature>
<comment type="cofactor">
    <cofactor evidence="1">
        <name>[4Fe-4S] cluster</name>
        <dbReference type="ChEBI" id="CHEBI:49883"/>
    </cofactor>
</comment>
<dbReference type="CDD" id="cd01335">
    <property type="entry name" value="Radical_SAM"/>
    <property type="match status" value="1"/>
</dbReference>
<evidence type="ECO:0000256" key="5">
    <source>
        <dbReference type="ARBA" id="ARBA00023014"/>
    </source>
</evidence>
<evidence type="ECO:0000313" key="8">
    <source>
        <dbReference type="EMBL" id="SDZ35682.1"/>
    </source>
</evidence>
<dbReference type="InterPro" id="IPR006158">
    <property type="entry name" value="Cobalamin-bd"/>
</dbReference>
<dbReference type="Gene3D" id="3.40.50.280">
    <property type="entry name" value="Cobalamin-binding domain"/>
    <property type="match status" value="1"/>
</dbReference>
<dbReference type="SMART" id="SM00729">
    <property type="entry name" value="Elp3"/>
    <property type="match status" value="1"/>
</dbReference>
<dbReference type="Pfam" id="PF04055">
    <property type="entry name" value="Radical_SAM"/>
    <property type="match status" value="1"/>
</dbReference>
<dbReference type="Gene3D" id="3.80.30.20">
    <property type="entry name" value="tm_1862 like domain"/>
    <property type="match status" value="1"/>
</dbReference>
<keyword evidence="4" id="KW-0408">Iron</keyword>
<dbReference type="GO" id="GO:0051536">
    <property type="term" value="F:iron-sulfur cluster binding"/>
    <property type="evidence" value="ECO:0007669"/>
    <property type="project" value="UniProtKB-KW"/>
</dbReference>
<dbReference type="Pfam" id="PF02310">
    <property type="entry name" value="B12-binding"/>
    <property type="match status" value="1"/>
</dbReference>
<dbReference type="InterPro" id="IPR006638">
    <property type="entry name" value="Elp3/MiaA/NifB-like_rSAM"/>
</dbReference>
<dbReference type="STRING" id="589385.SAMN05421504_113120"/>
<reference evidence="8 9" key="1">
    <citation type="submission" date="2016-10" db="EMBL/GenBank/DDBJ databases">
        <authorList>
            <person name="de Groot N.N."/>
        </authorList>
    </citation>
    <scope>NUCLEOTIDE SEQUENCE [LARGE SCALE GENOMIC DNA]</scope>
    <source>
        <strain evidence="8 9">CPCC 202699</strain>
    </source>
</reference>
<dbReference type="SFLD" id="SFLDG01082">
    <property type="entry name" value="B12-binding_domain_containing"/>
    <property type="match status" value="1"/>
</dbReference>
<dbReference type="SUPFAM" id="SSF52242">
    <property type="entry name" value="Cobalamin (vitamin B12)-binding domain"/>
    <property type="match status" value="1"/>
</dbReference>
<evidence type="ECO:0000256" key="2">
    <source>
        <dbReference type="ARBA" id="ARBA00022691"/>
    </source>
</evidence>
<keyword evidence="2" id="KW-0949">S-adenosyl-L-methionine</keyword>
<dbReference type="SUPFAM" id="SSF102114">
    <property type="entry name" value="Radical SAM enzymes"/>
    <property type="match status" value="1"/>
</dbReference>
<name>A0A1H3SCD8_9PSEU</name>
<dbReference type="PROSITE" id="PS51918">
    <property type="entry name" value="RADICAL_SAM"/>
    <property type="match status" value="1"/>
</dbReference>
<dbReference type="GO" id="GO:0003824">
    <property type="term" value="F:catalytic activity"/>
    <property type="evidence" value="ECO:0007669"/>
    <property type="project" value="InterPro"/>
</dbReference>
<proteinExistence type="predicted"/>
<dbReference type="InterPro" id="IPR058240">
    <property type="entry name" value="rSAM_sf"/>
</dbReference>
<dbReference type="Proteomes" id="UP000199515">
    <property type="component" value="Unassembled WGS sequence"/>
</dbReference>
<gene>
    <name evidence="8" type="ORF">SAMN05421504_113120</name>
</gene>
<dbReference type="GO" id="GO:0005829">
    <property type="term" value="C:cytosol"/>
    <property type="evidence" value="ECO:0007669"/>
    <property type="project" value="TreeGrafter"/>
</dbReference>
<dbReference type="InterPro" id="IPR036724">
    <property type="entry name" value="Cobalamin-bd_sf"/>
</dbReference>
<dbReference type="InterPro" id="IPR023404">
    <property type="entry name" value="rSAM_horseshoe"/>
</dbReference>
<dbReference type="GO" id="GO:0046872">
    <property type="term" value="F:metal ion binding"/>
    <property type="evidence" value="ECO:0007669"/>
    <property type="project" value="UniProtKB-KW"/>
</dbReference>
<keyword evidence="5" id="KW-0411">Iron-sulfur</keyword>
<dbReference type="GO" id="GO:0031419">
    <property type="term" value="F:cobalamin binding"/>
    <property type="evidence" value="ECO:0007669"/>
    <property type="project" value="InterPro"/>
</dbReference>
<evidence type="ECO:0000259" key="6">
    <source>
        <dbReference type="PROSITE" id="PS51332"/>
    </source>
</evidence>
<organism evidence="8 9">
    <name type="scientific">Amycolatopsis xylanica</name>
    <dbReference type="NCBI Taxonomy" id="589385"/>
    <lineage>
        <taxon>Bacteria</taxon>
        <taxon>Bacillati</taxon>
        <taxon>Actinomycetota</taxon>
        <taxon>Actinomycetes</taxon>
        <taxon>Pseudonocardiales</taxon>
        <taxon>Pseudonocardiaceae</taxon>
        <taxon>Amycolatopsis</taxon>
    </lineage>
</organism>
<dbReference type="AlphaFoldDB" id="A0A1H3SCD8"/>
<accession>A0A1H3SCD8</accession>
<protein>
    <submittedName>
        <fullName evidence="8">Radical SAM superfamily enzyme YgiQ, UPF0313 family</fullName>
    </submittedName>
</protein>
<feature type="domain" description="Radical SAM core" evidence="7">
    <location>
        <begin position="207"/>
        <end position="431"/>
    </location>
</feature>
<dbReference type="InterPro" id="IPR051198">
    <property type="entry name" value="BchE-like"/>
</dbReference>
<dbReference type="SFLD" id="SFLDS00029">
    <property type="entry name" value="Radical_SAM"/>
    <property type="match status" value="1"/>
</dbReference>
<evidence type="ECO:0000259" key="7">
    <source>
        <dbReference type="PROSITE" id="PS51918"/>
    </source>
</evidence>
<dbReference type="EMBL" id="FNON01000013">
    <property type="protein sequence ID" value="SDZ35682.1"/>
    <property type="molecule type" value="Genomic_DNA"/>
</dbReference>
<keyword evidence="3" id="KW-0479">Metal-binding</keyword>
<evidence type="ECO:0000256" key="1">
    <source>
        <dbReference type="ARBA" id="ARBA00001966"/>
    </source>
</evidence>
<evidence type="ECO:0000256" key="3">
    <source>
        <dbReference type="ARBA" id="ARBA00022723"/>
    </source>
</evidence>
<dbReference type="PROSITE" id="PS51332">
    <property type="entry name" value="B12_BINDING"/>
    <property type="match status" value="1"/>
</dbReference>
<sequence length="503" mass="55779">MQSTDLAMPTFRATTHATPSTARRPFKVRLVAINPEGFSSALAFLAATVDQQFQGMATVEQLIYDSEDVRNRGFDVSLAISDIVKDGPDIIGLSWYSWNDALVRHIAKLVTELLPDAALIVGGPQTRTAFEPDLMTLPAGTVLVFGEGEQTFCQLIDAVLAEDTLSRLPEGSGLVTGEGIRRGKPRTQAIPLQSLPSPILTGHFHEPNGRRLPSYSTTRGCVFRCSFCAWHDNLNERLFPLDKVLAELDVIAGKNYEMVWFTDTIFGRDVERGLAILKHLEGWGGRTKFGFEMHAQFLDPALVEGIARLPIDFAAIGVQSLAPGVLRLSKRSPKTQKLHDAIDLLYRRMPDRGTVHIDLIFGMPEQTLDDCLQSVSELLEKYPDATLFCSMLQLIPGTAFERYRQEPGWVCLSPEGDYEVVSTPTLQGDDLLRLRDLLVGLDAMWIARRDDDAGLRLSAEQAETVGKALRGSRFHNCPTAYRQGLMTWKDVEAAGQEVIRSYS</sequence>
<evidence type="ECO:0000313" key="9">
    <source>
        <dbReference type="Proteomes" id="UP000199515"/>
    </source>
</evidence>
<dbReference type="PANTHER" id="PTHR43409:SF16">
    <property type="entry name" value="SLR0320 PROTEIN"/>
    <property type="match status" value="1"/>
</dbReference>